<feature type="signal peptide" evidence="1">
    <location>
        <begin position="1"/>
        <end position="19"/>
    </location>
</feature>
<gene>
    <name evidence="2" type="ORF">HK15_08875</name>
</gene>
<accession>A0A252BH85</accession>
<organism evidence="2 3">
    <name type="scientific">Acetobacter orientalis</name>
    <dbReference type="NCBI Taxonomy" id="146474"/>
    <lineage>
        <taxon>Bacteria</taxon>
        <taxon>Pseudomonadati</taxon>
        <taxon>Pseudomonadota</taxon>
        <taxon>Alphaproteobacteria</taxon>
        <taxon>Acetobacterales</taxon>
        <taxon>Acetobacteraceae</taxon>
        <taxon>Acetobacter</taxon>
    </lineage>
</organism>
<reference evidence="2 3" key="1">
    <citation type="submission" date="2014-06" db="EMBL/GenBank/DDBJ databases">
        <authorList>
            <person name="Ju J."/>
            <person name="Zhang J."/>
        </authorList>
    </citation>
    <scope>NUCLEOTIDE SEQUENCE [LARGE SCALE GENOMIC DNA]</scope>
    <source>
        <strain evidence="2">DmW_048</strain>
    </source>
</reference>
<name>A0A252BH85_9PROT</name>
<dbReference type="RefSeq" id="WP_094754785.1">
    <property type="nucleotide sequence ID" value="NZ_JOOY01000005.1"/>
</dbReference>
<comment type="caution">
    <text evidence="2">The sequence shown here is derived from an EMBL/GenBank/DDBJ whole genome shotgun (WGS) entry which is preliminary data.</text>
</comment>
<evidence type="ECO:0000313" key="2">
    <source>
        <dbReference type="EMBL" id="OUJ03869.1"/>
    </source>
</evidence>
<protein>
    <submittedName>
        <fullName evidence="2">Uncharacterized protein</fullName>
    </submittedName>
</protein>
<dbReference type="AlphaFoldDB" id="A0A252BH85"/>
<dbReference type="Proteomes" id="UP000194999">
    <property type="component" value="Unassembled WGS sequence"/>
</dbReference>
<keyword evidence="1" id="KW-0732">Signal</keyword>
<dbReference type="EMBL" id="JOOY01000005">
    <property type="protein sequence ID" value="OUJ03869.1"/>
    <property type="molecule type" value="Genomic_DNA"/>
</dbReference>
<sequence>MTTVTAATATAVTATTATAAQAIQAAYPAQYYGVIASGKISALLDVWAAETINGTGFDLLSLPAASSLVALTAEQWALAKVSSISGMLNVFVSGSSIEYPARFYCTKTTPCAVYDLWGFGDLDNAPAVADLYAITASEYADRLANPRAQYYDTSTGKLDNYVAPVVPVPLKTQAATLLAQQQTYVMQTYTLYGDVTPPDWLSYLKTLRAIANGTDSTSTTLPTAPAS</sequence>
<proteinExistence type="predicted"/>
<feature type="chain" id="PRO_5012626061" evidence="1">
    <location>
        <begin position="20"/>
        <end position="227"/>
    </location>
</feature>
<evidence type="ECO:0000256" key="1">
    <source>
        <dbReference type="SAM" id="SignalP"/>
    </source>
</evidence>
<evidence type="ECO:0000313" key="3">
    <source>
        <dbReference type="Proteomes" id="UP000194999"/>
    </source>
</evidence>